<protein>
    <recommendedName>
        <fullName evidence="3">Response regulatory domain-containing protein</fullName>
    </recommendedName>
</protein>
<comment type="caution">
    <text evidence="4">The sequence shown here is derived from an EMBL/GenBank/DDBJ whole genome shotgun (WGS) entry which is preliminary data.</text>
</comment>
<dbReference type="AlphaFoldDB" id="A0A1Y2CNV0"/>
<dbReference type="PROSITE" id="PS50110">
    <property type="entry name" value="RESPONSE_REGULATORY"/>
    <property type="match status" value="1"/>
</dbReference>
<dbReference type="InterPro" id="IPR036890">
    <property type="entry name" value="HATPase_C_sf"/>
</dbReference>
<dbReference type="EMBL" id="MCGO01000011">
    <property type="protein sequence ID" value="ORY48672.1"/>
    <property type="molecule type" value="Genomic_DNA"/>
</dbReference>
<dbReference type="Proteomes" id="UP000193642">
    <property type="component" value="Unassembled WGS sequence"/>
</dbReference>
<feature type="modified residue" description="4-aspartylphosphate" evidence="1">
    <location>
        <position position="547"/>
    </location>
</feature>
<dbReference type="InterPro" id="IPR001789">
    <property type="entry name" value="Sig_transdc_resp-reg_receiver"/>
</dbReference>
<keyword evidence="1" id="KW-0597">Phosphoprotein</keyword>
<evidence type="ECO:0000259" key="3">
    <source>
        <dbReference type="PROSITE" id="PS50110"/>
    </source>
</evidence>
<organism evidence="4 5">
    <name type="scientific">Rhizoclosmatium globosum</name>
    <dbReference type="NCBI Taxonomy" id="329046"/>
    <lineage>
        <taxon>Eukaryota</taxon>
        <taxon>Fungi</taxon>
        <taxon>Fungi incertae sedis</taxon>
        <taxon>Chytridiomycota</taxon>
        <taxon>Chytridiomycota incertae sedis</taxon>
        <taxon>Chytridiomycetes</taxon>
        <taxon>Chytridiales</taxon>
        <taxon>Chytriomycetaceae</taxon>
        <taxon>Rhizoclosmatium</taxon>
    </lineage>
</organism>
<keyword evidence="2" id="KW-0472">Membrane</keyword>
<sequence length="722" mass="81019">MNPNVHNVNLADYTLISQAFTFGQVLGLVLVTFLFISDKEKCLRLTVESKAASDRGLYEDEVQKLKDKNILQFNSVVFAFKQINEQVTSLLLSLKDTEGNHEYQPLMQNIVGWKSDAANILSFSDDMMYLVRLQAKAVRLKPSKTNLSLFFTATISSLQSLLERNKILFQWLVEKLPETVYIDAVALQRILYHLVLKRECSPKVVSLRIRSTSCCYDTHDENFLHITVSCEGQKFELPLGQSLGSRLVEELLALFKGTVTQEIQTSTSMQIKLKIPYTTESVYEEDTVPFLDFSSAPFMAGKIYMHSMKLQSQNYFLDSFHSTNSTLRSSKSVVRRGGERRGSGFSTKSFKKHVTIEENPQPISRNASLYGSYRGSLRRNLMVPPVITLEKSPNISTSSSFENINSLNTIQGTQSGSTLTRLQAKALSQSVNFNGSDDVLGLEQARLSRSISTGQKSILKNGGGTLKRVSYHEGRRSSLRSTENIFVESVSTSSQDRSLTFLLADKSTVFRKLLANMLKPHSIREAENETDILNLCAKDKFDAIFMDFDFSIVLDLAKNLVNDRLHPPAIVLITSQTISSKEKRILTLAGVFQILEKPITKDMIAECLKSLSLSLVQSNASSNTLNHAITTAVKSETSLRRKSTTNIHNRSSAVQFKHGHIYQSRMNNDNRITEQNETNLAHNRSSTTDVVMIDVHEDSPLEANVEKTPVFLHVMSNDTITN</sequence>
<name>A0A1Y2CNV0_9FUNG</name>
<proteinExistence type="predicted"/>
<evidence type="ECO:0000256" key="2">
    <source>
        <dbReference type="SAM" id="Phobius"/>
    </source>
</evidence>
<evidence type="ECO:0000313" key="5">
    <source>
        <dbReference type="Proteomes" id="UP000193642"/>
    </source>
</evidence>
<reference evidence="4 5" key="1">
    <citation type="submission" date="2016-07" db="EMBL/GenBank/DDBJ databases">
        <title>Pervasive Adenine N6-methylation of Active Genes in Fungi.</title>
        <authorList>
            <consortium name="DOE Joint Genome Institute"/>
            <person name="Mondo S.J."/>
            <person name="Dannebaum R.O."/>
            <person name="Kuo R.C."/>
            <person name="Labutti K."/>
            <person name="Haridas S."/>
            <person name="Kuo A."/>
            <person name="Salamov A."/>
            <person name="Ahrendt S.R."/>
            <person name="Lipzen A."/>
            <person name="Sullivan W."/>
            <person name="Andreopoulos W.B."/>
            <person name="Clum A."/>
            <person name="Lindquist E."/>
            <person name="Daum C."/>
            <person name="Ramamoorthy G.K."/>
            <person name="Gryganskyi A."/>
            <person name="Culley D."/>
            <person name="Magnuson J.K."/>
            <person name="James T.Y."/>
            <person name="O'Malley M.A."/>
            <person name="Stajich J.E."/>
            <person name="Spatafora J.W."/>
            <person name="Visel A."/>
            <person name="Grigoriev I.V."/>
        </authorList>
    </citation>
    <scope>NUCLEOTIDE SEQUENCE [LARGE SCALE GENOMIC DNA]</scope>
    <source>
        <strain evidence="4 5">JEL800</strain>
    </source>
</reference>
<gene>
    <name evidence="4" type="ORF">BCR33DRAFT_848035</name>
</gene>
<dbReference type="OrthoDB" id="10548691at2759"/>
<dbReference type="InterPro" id="IPR011006">
    <property type="entry name" value="CheY-like_superfamily"/>
</dbReference>
<evidence type="ECO:0000256" key="1">
    <source>
        <dbReference type="PROSITE-ProRule" id="PRU00169"/>
    </source>
</evidence>
<feature type="domain" description="Response regulatory" evidence="3">
    <location>
        <begin position="500"/>
        <end position="612"/>
    </location>
</feature>
<dbReference type="Gene3D" id="3.40.50.2300">
    <property type="match status" value="1"/>
</dbReference>
<keyword evidence="5" id="KW-1185">Reference proteome</keyword>
<dbReference type="GO" id="GO:0000160">
    <property type="term" value="P:phosphorelay signal transduction system"/>
    <property type="evidence" value="ECO:0007669"/>
    <property type="project" value="InterPro"/>
</dbReference>
<dbReference type="SUPFAM" id="SSF52172">
    <property type="entry name" value="CheY-like"/>
    <property type="match status" value="1"/>
</dbReference>
<keyword evidence="2" id="KW-1133">Transmembrane helix</keyword>
<dbReference type="Gene3D" id="3.30.565.10">
    <property type="entry name" value="Histidine kinase-like ATPase, C-terminal domain"/>
    <property type="match status" value="1"/>
</dbReference>
<evidence type="ECO:0000313" key="4">
    <source>
        <dbReference type="EMBL" id="ORY48672.1"/>
    </source>
</evidence>
<accession>A0A1Y2CNV0</accession>
<keyword evidence="2" id="KW-0812">Transmembrane</keyword>
<feature type="transmembrane region" description="Helical" evidence="2">
    <location>
        <begin position="15"/>
        <end position="36"/>
    </location>
</feature>